<accession>A0A822AQG4</accession>
<gene>
    <name evidence="1" type="ORF">QYT958_LOCUS38320</name>
</gene>
<feature type="non-terminal residue" evidence="1">
    <location>
        <position position="72"/>
    </location>
</feature>
<protein>
    <submittedName>
        <fullName evidence="1">Uncharacterized protein</fullName>
    </submittedName>
</protein>
<evidence type="ECO:0000313" key="1">
    <source>
        <dbReference type="EMBL" id="CAF5002942.1"/>
    </source>
</evidence>
<evidence type="ECO:0000313" key="2">
    <source>
        <dbReference type="Proteomes" id="UP000663848"/>
    </source>
</evidence>
<dbReference type="AlphaFoldDB" id="A0A822AQG4"/>
<reference evidence="1" key="1">
    <citation type="submission" date="2021-02" db="EMBL/GenBank/DDBJ databases">
        <authorList>
            <person name="Nowell W R."/>
        </authorList>
    </citation>
    <scope>NUCLEOTIDE SEQUENCE</scope>
</reference>
<proteinExistence type="predicted"/>
<sequence>MSASASSERFHTIVIRNDLPKIEKQYQAEKPMDLPEASYWIQHVFNDVGGGRWNSSMDSNRFKMQHMISNGA</sequence>
<organism evidence="1 2">
    <name type="scientific">Rotaria socialis</name>
    <dbReference type="NCBI Taxonomy" id="392032"/>
    <lineage>
        <taxon>Eukaryota</taxon>
        <taxon>Metazoa</taxon>
        <taxon>Spiralia</taxon>
        <taxon>Gnathifera</taxon>
        <taxon>Rotifera</taxon>
        <taxon>Eurotatoria</taxon>
        <taxon>Bdelloidea</taxon>
        <taxon>Philodinida</taxon>
        <taxon>Philodinidae</taxon>
        <taxon>Rotaria</taxon>
    </lineage>
</organism>
<comment type="caution">
    <text evidence="1">The sequence shown here is derived from an EMBL/GenBank/DDBJ whole genome shotgun (WGS) entry which is preliminary data.</text>
</comment>
<name>A0A822AQG4_9BILA</name>
<dbReference type="EMBL" id="CAJOBR010033387">
    <property type="protein sequence ID" value="CAF5002942.1"/>
    <property type="molecule type" value="Genomic_DNA"/>
</dbReference>
<dbReference type="Proteomes" id="UP000663848">
    <property type="component" value="Unassembled WGS sequence"/>
</dbReference>